<dbReference type="STRING" id="1271860.SAMN05216174_11344"/>
<dbReference type="RefSeq" id="WP_091454842.1">
    <property type="nucleotide sequence ID" value="NZ_FMZZ01000013.1"/>
</dbReference>
<organism evidence="1 2">
    <name type="scientific">Actinokineospora iranica</name>
    <dbReference type="NCBI Taxonomy" id="1271860"/>
    <lineage>
        <taxon>Bacteria</taxon>
        <taxon>Bacillati</taxon>
        <taxon>Actinomycetota</taxon>
        <taxon>Actinomycetes</taxon>
        <taxon>Pseudonocardiales</taxon>
        <taxon>Pseudonocardiaceae</taxon>
        <taxon>Actinokineospora</taxon>
    </lineage>
</organism>
<evidence type="ECO:0000313" key="2">
    <source>
        <dbReference type="Proteomes" id="UP000199501"/>
    </source>
</evidence>
<sequence length="136" mass="15232">MATIYAHVTCTRTIHTSDEDDEPIYQYGWIDPWWSRTELLESRNDAPPVVHCAEDEPDLADHVRDALASHLPGPVHNNGEGTFYAGADHTPTDDEGSYTYALHFTRKDFHPGTGWTESSWCPIDDGHLDLGKDLAP</sequence>
<keyword evidence="2" id="KW-1185">Reference proteome</keyword>
<dbReference type="EMBL" id="FMZZ01000013">
    <property type="protein sequence ID" value="SDD55882.1"/>
    <property type="molecule type" value="Genomic_DNA"/>
</dbReference>
<dbReference type="AlphaFoldDB" id="A0A1G6VQJ0"/>
<name>A0A1G6VQJ0_9PSEU</name>
<evidence type="ECO:0000313" key="1">
    <source>
        <dbReference type="EMBL" id="SDD55882.1"/>
    </source>
</evidence>
<gene>
    <name evidence="1" type="ORF">SAMN05216174_11344</name>
</gene>
<reference evidence="2" key="1">
    <citation type="submission" date="2016-10" db="EMBL/GenBank/DDBJ databases">
        <authorList>
            <person name="Varghese N."/>
            <person name="Submissions S."/>
        </authorList>
    </citation>
    <scope>NUCLEOTIDE SEQUENCE [LARGE SCALE GENOMIC DNA]</scope>
    <source>
        <strain evidence="2">IBRC-M 10403</strain>
    </source>
</reference>
<proteinExistence type="predicted"/>
<dbReference type="Proteomes" id="UP000199501">
    <property type="component" value="Unassembled WGS sequence"/>
</dbReference>
<protein>
    <submittedName>
        <fullName evidence="1">Uncharacterized protein</fullName>
    </submittedName>
</protein>
<accession>A0A1G6VQJ0</accession>